<sequence length="64" mass="7630">MNRYPRKRHIGQHGQVGPNRRLHHLILPAWCVDLTAVLRGRSYSTPQLVAHWWRWDSSTRSIFL</sequence>
<keyword evidence="2" id="KW-1185">Reference proteome</keyword>
<dbReference type="HOGENOM" id="CLU_2868890_0_0_1"/>
<evidence type="ECO:0000313" key="2">
    <source>
        <dbReference type="Proteomes" id="UP000053989"/>
    </source>
</evidence>
<reference evidence="2" key="2">
    <citation type="submission" date="2015-01" db="EMBL/GenBank/DDBJ databases">
        <title>Evolutionary Origins and Diversification of the Mycorrhizal Mutualists.</title>
        <authorList>
            <consortium name="DOE Joint Genome Institute"/>
            <consortium name="Mycorrhizal Genomics Consortium"/>
            <person name="Kohler A."/>
            <person name="Kuo A."/>
            <person name="Nagy L.G."/>
            <person name="Floudas D."/>
            <person name="Copeland A."/>
            <person name="Barry K.W."/>
            <person name="Cichocki N."/>
            <person name="Veneault-Fourrey C."/>
            <person name="LaButti K."/>
            <person name="Lindquist E.A."/>
            <person name="Lipzen A."/>
            <person name="Lundell T."/>
            <person name="Morin E."/>
            <person name="Murat C."/>
            <person name="Riley R."/>
            <person name="Ohm R."/>
            <person name="Sun H."/>
            <person name="Tunlid A."/>
            <person name="Henrissat B."/>
            <person name="Grigoriev I.V."/>
            <person name="Hibbett D.S."/>
            <person name="Martin F."/>
        </authorList>
    </citation>
    <scope>NUCLEOTIDE SEQUENCE [LARGE SCALE GENOMIC DNA]</scope>
    <source>
        <strain evidence="2">Foug A</strain>
    </source>
</reference>
<evidence type="ECO:0000313" key="1">
    <source>
        <dbReference type="EMBL" id="KIM70644.1"/>
    </source>
</evidence>
<gene>
    <name evidence="1" type="ORF">SCLCIDRAFT_159882</name>
</gene>
<dbReference type="Proteomes" id="UP000053989">
    <property type="component" value="Unassembled WGS sequence"/>
</dbReference>
<organism evidence="1 2">
    <name type="scientific">Scleroderma citrinum Foug A</name>
    <dbReference type="NCBI Taxonomy" id="1036808"/>
    <lineage>
        <taxon>Eukaryota</taxon>
        <taxon>Fungi</taxon>
        <taxon>Dikarya</taxon>
        <taxon>Basidiomycota</taxon>
        <taxon>Agaricomycotina</taxon>
        <taxon>Agaricomycetes</taxon>
        <taxon>Agaricomycetidae</taxon>
        <taxon>Boletales</taxon>
        <taxon>Sclerodermatineae</taxon>
        <taxon>Sclerodermataceae</taxon>
        <taxon>Scleroderma</taxon>
    </lineage>
</organism>
<reference evidence="1 2" key="1">
    <citation type="submission" date="2014-04" db="EMBL/GenBank/DDBJ databases">
        <authorList>
            <consortium name="DOE Joint Genome Institute"/>
            <person name="Kuo A."/>
            <person name="Kohler A."/>
            <person name="Nagy L.G."/>
            <person name="Floudas D."/>
            <person name="Copeland A."/>
            <person name="Barry K.W."/>
            <person name="Cichocki N."/>
            <person name="Veneault-Fourrey C."/>
            <person name="LaButti K."/>
            <person name="Lindquist E.A."/>
            <person name="Lipzen A."/>
            <person name="Lundell T."/>
            <person name="Morin E."/>
            <person name="Murat C."/>
            <person name="Sun H."/>
            <person name="Tunlid A."/>
            <person name="Henrissat B."/>
            <person name="Grigoriev I.V."/>
            <person name="Hibbett D.S."/>
            <person name="Martin F."/>
            <person name="Nordberg H.P."/>
            <person name="Cantor M.N."/>
            <person name="Hua S.X."/>
        </authorList>
    </citation>
    <scope>NUCLEOTIDE SEQUENCE [LARGE SCALE GENOMIC DNA]</scope>
    <source>
        <strain evidence="1 2">Foug A</strain>
    </source>
</reference>
<dbReference type="InParanoid" id="A0A0C3ERA7"/>
<proteinExistence type="predicted"/>
<protein>
    <submittedName>
        <fullName evidence="1">Uncharacterized protein</fullName>
    </submittedName>
</protein>
<dbReference type="EMBL" id="KN822004">
    <property type="protein sequence ID" value="KIM70644.1"/>
    <property type="molecule type" value="Genomic_DNA"/>
</dbReference>
<accession>A0A0C3ERA7</accession>
<name>A0A0C3ERA7_9AGAM</name>
<dbReference type="AlphaFoldDB" id="A0A0C3ERA7"/>